<feature type="region of interest" description="Disordered" evidence="13">
    <location>
        <begin position="230"/>
        <end position="298"/>
    </location>
</feature>
<proteinExistence type="inferred from homology"/>
<evidence type="ECO:0000259" key="14">
    <source>
        <dbReference type="PROSITE" id="PS51479"/>
    </source>
</evidence>
<dbReference type="EC" id="3.1.3.16" evidence="12"/>
<keyword evidence="5 12" id="KW-0378">Hydrolase</keyword>
<evidence type="ECO:0000256" key="12">
    <source>
        <dbReference type="RuleBase" id="RU367080"/>
    </source>
</evidence>
<dbReference type="InterPro" id="IPR039693">
    <property type="entry name" value="Rtr1/RPAP2"/>
</dbReference>
<evidence type="ECO:0000313" key="15">
    <source>
        <dbReference type="Proteomes" id="UP001652660"/>
    </source>
</evidence>
<feature type="domain" description="RTR1-type" evidence="14">
    <location>
        <begin position="32"/>
        <end position="117"/>
    </location>
</feature>
<dbReference type="Pfam" id="PF04181">
    <property type="entry name" value="RPAP2_Rtr1"/>
    <property type="match status" value="1"/>
</dbReference>
<sequence length="756" mass="83214">MAKDHVIAVKDAVHRLQLSLLEGIQDENKLFAAGSVMSQSDYQDVVTERSITNLCGYPLCGNSLPLERPRKGRYRISLKEHKVYDLHETYMYCSTNCVVNSRAFVASLQEERSSTLNPVKLNEILRLFEGLSLEESSGGFGKNSDLELSKLRIQEMTDTGSGEVSLEEWIGPSNAIEGYVPLKDSCSNIQQARNLEKGCKSEHAHIQQIKDNFFNDVDFTSTLIIQDEYSMSKSPDPARSISGHKTDKQKGKMKHKDMKDDESTELEGRVVSEGNKIEKKNLDKAPRKPAIKDNLGDSLGDLSNDIDEKLVISDSFSGPGRNDLNKNMSEAASEFQAEKASSSTANMLKPSLKSTKGKRGTRSVTWADEKVDGNGSKSLCDLSNDIDEKLVISDSFSGPGGNDLNKNTSEAASEFQAEKASSSTANMLKPSLKSTKGKGGTRSVTWADEKVDGNGSKSLCEFRELEDTKNIFSQPGSAVMEVNEDPYRFASAEVCARALSEAAEAVVSGDADTSDAVAEAGIIVLPPHPEVHGTEAQVEVDMPDSETNVLKWPMKSGLSNSDLLDPNDSWYDTPPEGFSLNLSPFATMFMALFGWISSSSLAYIYGHDESLHEDYLYINGREYPRKIFSTDGRSLEIKQALAGCLARALPALVADLQLPMPLSTLEKEMDHLLDTMSFMDPLPPFRMKQWQLLVLLLLDALSVYRIPALTPYMTGRRILLPKVLQGAQISAEEYEIMKDLIIPLGRVPQFAMQCGA</sequence>
<evidence type="ECO:0000256" key="9">
    <source>
        <dbReference type="ARBA" id="ARBA00047761"/>
    </source>
</evidence>
<feature type="region of interest" description="Disordered" evidence="13">
    <location>
        <begin position="338"/>
        <end position="361"/>
    </location>
</feature>
<keyword evidence="6 12" id="KW-0862">Zinc</keyword>
<evidence type="ECO:0000313" key="16">
    <source>
        <dbReference type="RefSeq" id="XP_071937098.1"/>
    </source>
</evidence>
<keyword evidence="3 12" id="KW-0479">Metal-binding</keyword>
<comment type="similarity">
    <text evidence="2 11 12">Belongs to the RPAP2 family.</text>
</comment>
<evidence type="ECO:0000256" key="2">
    <source>
        <dbReference type="ARBA" id="ARBA00005676"/>
    </source>
</evidence>
<dbReference type="PANTHER" id="PTHR14732:SF0">
    <property type="entry name" value="RNA POLYMERASE II SUBUNIT B1 CTD PHOSPHATASE RPAP2-RELATED"/>
    <property type="match status" value="1"/>
</dbReference>
<evidence type="ECO:0000256" key="1">
    <source>
        <dbReference type="ARBA" id="ARBA00004123"/>
    </source>
</evidence>
<comment type="subcellular location">
    <subcellularLocation>
        <location evidence="1 12">Nucleus</location>
    </subcellularLocation>
</comment>
<evidence type="ECO:0000256" key="6">
    <source>
        <dbReference type="ARBA" id="ARBA00022833"/>
    </source>
</evidence>
<comment type="catalytic activity">
    <reaction evidence="9 12">
        <text>O-phospho-L-seryl-[protein] + H2O = L-seryl-[protein] + phosphate</text>
        <dbReference type="Rhea" id="RHEA:20629"/>
        <dbReference type="Rhea" id="RHEA-COMP:9863"/>
        <dbReference type="Rhea" id="RHEA-COMP:11604"/>
        <dbReference type="ChEBI" id="CHEBI:15377"/>
        <dbReference type="ChEBI" id="CHEBI:29999"/>
        <dbReference type="ChEBI" id="CHEBI:43474"/>
        <dbReference type="ChEBI" id="CHEBI:83421"/>
        <dbReference type="EC" id="3.1.3.16"/>
    </reaction>
</comment>
<dbReference type="PANTHER" id="PTHR14732">
    <property type="entry name" value="RNA POLYMERASE II SUBUNIT B1 CTD PHOSPHATASE RPAP2-RELATED"/>
    <property type="match status" value="1"/>
</dbReference>
<evidence type="ECO:0000256" key="4">
    <source>
        <dbReference type="ARBA" id="ARBA00022771"/>
    </source>
</evidence>
<evidence type="ECO:0000256" key="5">
    <source>
        <dbReference type="ARBA" id="ARBA00022801"/>
    </source>
</evidence>
<evidence type="ECO:0000256" key="10">
    <source>
        <dbReference type="ARBA" id="ARBA00048336"/>
    </source>
</evidence>
<evidence type="ECO:0000256" key="8">
    <source>
        <dbReference type="ARBA" id="ARBA00023242"/>
    </source>
</evidence>
<dbReference type="InterPro" id="IPR007308">
    <property type="entry name" value="Rtr1/RPAP2_dom"/>
</dbReference>
<evidence type="ECO:0000256" key="13">
    <source>
        <dbReference type="SAM" id="MobiDB-lite"/>
    </source>
</evidence>
<accession>A0ABM4WZ86</accession>
<protein>
    <recommendedName>
        <fullName evidence="12">RNA polymerase II subunit B1 CTD phosphatase RPAP2 homolog</fullName>
        <ecNumber evidence="12">3.1.3.16</ecNumber>
    </recommendedName>
</protein>
<keyword evidence="8 12" id="KW-0539">Nucleus</keyword>
<dbReference type="RefSeq" id="XP_071937098.1">
    <property type="nucleotide sequence ID" value="XM_072080997.1"/>
</dbReference>
<gene>
    <name evidence="16 17" type="primary">LOC113733009</name>
</gene>
<keyword evidence="7 12" id="KW-0904">Protein phosphatase</keyword>
<keyword evidence="4 12" id="KW-0863">Zinc-finger</keyword>
<name>A0ABM4WZ86_COFAR</name>
<dbReference type="RefSeq" id="XP_071937099.1">
    <property type="nucleotide sequence ID" value="XM_072080998.1"/>
</dbReference>
<evidence type="ECO:0000256" key="11">
    <source>
        <dbReference type="PROSITE-ProRule" id="PRU00812"/>
    </source>
</evidence>
<comment type="function">
    <text evidence="12">Putative RNA polymerase II subunit B1 C-terminal domain (CTD) phosphatase involved in RNA polymerase II transcription regulation.</text>
</comment>
<dbReference type="PROSITE" id="PS51479">
    <property type="entry name" value="ZF_RTR1"/>
    <property type="match status" value="1"/>
</dbReference>
<dbReference type="Gene3D" id="1.25.40.820">
    <property type="match status" value="1"/>
</dbReference>
<comment type="catalytic activity">
    <reaction evidence="10 12">
        <text>O-phospho-L-threonyl-[protein] + H2O = L-threonyl-[protein] + phosphate</text>
        <dbReference type="Rhea" id="RHEA:47004"/>
        <dbReference type="Rhea" id="RHEA-COMP:11060"/>
        <dbReference type="Rhea" id="RHEA-COMP:11605"/>
        <dbReference type="ChEBI" id="CHEBI:15377"/>
        <dbReference type="ChEBI" id="CHEBI:30013"/>
        <dbReference type="ChEBI" id="CHEBI:43474"/>
        <dbReference type="ChEBI" id="CHEBI:61977"/>
        <dbReference type="EC" id="3.1.3.16"/>
    </reaction>
</comment>
<organism evidence="15 17">
    <name type="scientific">Coffea arabica</name>
    <name type="common">Arabian coffee</name>
    <dbReference type="NCBI Taxonomy" id="13443"/>
    <lineage>
        <taxon>Eukaryota</taxon>
        <taxon>Viridiplantae</taxon>
        <taxon>Streptophyta</taxon>
        <taxon>Embryophyta</taxon>
        <taxon>Tracheophyta</taxon>
        <taxon>Spermatophyta</taxon>
        <taxon>Magnoliopsida</taxon>
        <taxon>eudicotyledons</taxon>
        <taxon>Gunneridae</taxon>
        <taxon>Pentapetalae</taxon>
        <taxon>asterids</taxon>
        <taxon>lamiids</taxon>
        <taxon>Gentianales</taxon>
        <taxon>Rubiaceae</taxon>
        <taxon>Ixoroideae</taxon>
        <taxon>Gardenieae complex</taxon>
        <taxon>Bertiereae - Coffeeae clade</taxon>
        <taxon>Coffeeae</taxon>
        <taxon>Coffea</taxon>
    </lineage>
</organism>
<evidence type="ECO:0000256" key="7">
    <source>
        <dbReference type="ARBA" id="ARBA00022912"/>
    </source>
</evidence>
<dbReference type="Proteomes" id="UP001652660">
    <property type="component" value="Chromosome 2e"/>
</dbReference>
<dbReference type="InterPro" id="IPR038534">
    <property type="entry name" value="Rtr1/RPAP2_sf"/>
</dbReference>
<feature type="compositionally biased region" description="Basic and acidic residues" evidence="13">
    <location>
        <begin position="257"/>
        <end position="295"/>
    </location>
</feature>
<reference evidence="16 17" key="1">
    <citation type="submission" date="2025-05" db="UniProtKB">
        <authorList>
            <consortium name="RefSeq"/>
        </authorList>
    </citation>
    <scope>IDENTIFICATION</scope>
    <source>
        <tissue evidence="16 17">Leaves</tissue>
    </source>
</reference>
<feature type="region of interest" description="Disordered" evidence="13">
    <location>
        <begin position="393"/>
        <end position="449"/>
    </location>
</feature>
<evidence type="ECO:0000256" key="3">
    <source>
        <dbReference type="ARBA" id="ARBA00022723"/>
    </source>
</evidence>
<keyword evidence="15" id="KW-1185">Reference proteome</keyword>
<evidence type="ECO:0000313" key="17">
    <source>
        <dbReference type="RefSeq" id="XP_071937099.1"/>
    </source>
</evidence>
<dbReference type="GeneID" id="113733009"/>